<dbReference type="InterPro" id="IPR007470">
    <property type="entry name" value="HemX"/>
</dbReference>
<reference evidence="3 4" key="1">
    <citation type="submission" date="2022-05" db="EMBL/GenBank/DDBJ databases">
        <authorList>
            <person name="Park J.-S."/>
        </authorList>
    </citation>
    <scope>NUCLEOTIDE SEQUENCE [LARGE SCALE GENOMIC DNA]</scope>
    <source>
        <strain evidence="3 4">2012CJ34-2</strain>
    </source>
</reference>
<keyword evidence="2" id="KW-0472">Membrane</keyword>
<comment type="caution">
    <text evidence="3">The sequence shown here is derived from an EMBL/GenBank/DDBJ whole genome shotgun (WGS) entry which is preliminary data.</text>
</comment>
<dbReference type="GO" id="GO:0032259">
    <property type="term" value="P:methylation"/>
    <property type="evidence" value="ECO:0007669"/>
    <property type="project" value="UniProtKB-KW"/>
</dbReference>
<dbReference type="GO" id="GO:0004851">
    <property type="term" value="F:uroporphyrin-III C-methyltransferase activity"/>
    <property type="evidence" value="ECO:0007669"/>
    <property type="project" value="UniProtKB-EC"/>
</dbReference>
<evidence type="ECO:0000313" key="3">
    <source>
        <dbReference type="EMBL" id="MCL6268376.1"/>
    </source>
</evidence>
<organism evidence="3 4">
    <name type="scientific">Parendozoicomonas callyspongiae</name>
    <dbReference type="NCBI Taxonomy" id="2942213"/>
    <lineage>
        <taxon>Bacteria</taxon>
        <taxon>Pseudomonadati</taxon>
        <taxon>Pseudomonadota</taxon>
        <taxon>Gammaproteobacteria</taxon>
        <taxon>Oceanospirillales</taxon>
        <taxon>Endozoicomonadaceae</taxon>
        <taxon>Parendozoicomonas</taxon>
    </lineage>
</organism>
<feature type="transmembrane region" description="Helical" evidence="2">
    <location>
        <begin position="43"/>
        <end position="66"/>
    </location>
</feature>
<feature type="region of interest" description="Disordered" evidence="1">
    <location>
        <begin position="1"/>
        <end position="38"/>
    </location>
</feature>
<evidence type="ECO:0000313" key="4">
    <source>
        <dbReference type="Proteomes" id="UP001203338"/>
    </source>
</evidence>
<accession>A0ABT0PBH2</accession>
<name>A0ABT0PBH2_9GAMM</name>
<feature type="region of interest" description="Disordered" evidence="1">
    <location>
        <begin position="373"/>
        <end position="393"/>
    </location>
</feature>
<dbReference type="RefSeq" id="WP_249697214.1">
    <property type="nucleotide sequence ID" value="NZ_JAMFLX010000001.1"/>
</dbReference>
<dbReference type="PANTHER" id="PTHR38043:SF1">
    <property type="entry name" value="PROTEIN HEMX"/>
    <property type="match status" value="1"/>
</dbReference>
<keyword evidence="2" id="KW-1133">Transmembrane helix</keyword>
<dbReference type="PANTHER" id="PTHR38043">
    <property type="entry name" value="PROTEIN HEMX"/>
    <property type="match status" value="1"/>
</dbReference>
<dbReference type="Proteomes" id="UP001203338">
    <property type="component" value="Unassembled WGS sequence"/>
</dbReference>
<dbReference type="EC" id="2.1.1.107" evidence="3"/>
<evidence type="ECO:0000256" key="1">
    <source>
        <dbReference type="SAM" id="MobiDB-lite"/>
    </source>
</evidence>
<dbReference type="EMBL" id="JAMFLX010000001">
    <property type="protein sequence ID" value="MCL6268376.1"/>
    <property type="molecule type" value="Genomic_DNA"/>
</dbReference>
<feature type="compositionally biased region" description="Polar residues" evidence="1">
    <location>
        <begin position="7"/>
        <end position="23"/>
    </location>
</feature>
<proteinExistence type="predicted"/>
<gene>
    <name evidence="3" type="ORF">M3P05_00235</name>
</gene>
<keyword evidence="4" id="KW-1185">Reference proteome</keyword>
<sequence>MNDKTSDQTPSTEVVNPEQNTGTTERKQEPKPRSVKSKSGNKTAVLALFLSLVTLAGLGAAGWFGYQTLWPQIAKQNWVNSQLESNKSAVTVGINQASRELAARTNEVSQQSQRLVTRMDNLDVRFNRLQGADRNDWKLAEAEYLMRLANQRLLTMHDLKSAHTLLAQADELLVAVDEYGLFNVRAALAEDIADIKATASVDIDKTWLQLNALSGRIEQLPVLAYQGSKEPVVSEEPATAPAQPLSWQDKAILAAKQMWNSFAGQFRIRETGQKSVTELLSPEQEMYLRQNLRLMFEQAQVALLQGRADIYRASLLNARDWLSKWFLNEGQEMQSMQESLSELANFQVEQRIPDISRSLVALKAYIDEKASQRLPVEPVDKEEEGTSSSEAKS</sequence>
<dbReference type="Pfam" id="PF04375">
    <property type="entry name" value="HemX"/>
    <property type="match status" value="1"/>
</dbReference>
<evidence type="ECO:0000256" key="2">
    <source>
        <dbReference type="SAM" id="Phobius"/>
    </source>
</evidence>
<keyword evidence="2" id="KW-0812">Transmembrane</keyword>
<protein>
    <submittedName>
        <fullName evidence="3">Uroporphyrinogen-III C-methyltransferase</fullName>
        <ecNumber evidence="3">2.1.1.107</ecNumber>
    </submittedName>
</protein>
<keyword evidence="3" id="KW-0808">Transferase</keyword>
<keyword evidence="3" id="KW-0489">Methyltransferase</keyword>